<gene>
    <name evidence="2" type="ORF">EJP67_28975</name>
</gene>
<dbReference type="Proteomes" id="UP000281118">
    <property type="component" value="Unassembled WGS sequence"/>
</dbReference>
<dbReference type="RefSeq" id="WP_126025177.1">
    <property type="nucleotide sequence ID" value="NZ_RXFT01000017.1"/>
</dbReference>
<dbReference type="AlphaFoldDB" id="A0A3S0ZE71"/>
<accession>A0A3S0ZE71</accession>
<name>A0A3S0ZE71_9BURK</name>
<protein>
    <submittedName>
        <fullName evidence="2">Uncharacterized protein</fullName>
    </submittedName>
</protein>
<organism evidence="2 3">
    <name type="scientific">Variovorax guangxiensis</name>
    <dbReference type="NCBI Taxonomy" id="1775474"/>
    <lineage>
        <taxon>Bacteria</taxon>
        <taxon>Pseudomonadati</taxon>
        <taxon>Pseudomonadota</taxon>
        <taxon>Betaproteobacteria</taxon>
        <taxon>Burkholderiales</taxon>
        <taxon>Comamonadaceae</taxon>
        <taxon>Variovorax</taxon>
    </lineage>
</organism>
<evidence type="ECO:0000313" key="3">
    <source>
        <dbReference type="Proteomes" id="UP000281118"/>
    </source>
</evidence>
<keyword evidence="1" id="KW-1133">Transmembrane helix</keyword>
<proteinExistence type="predicted"/>
<keyword evidence="1" id="KW-0812">Transmembrane</keyword>
<dbReference type="EMBL" id="RXFT01000017">
    <property type="protein sequence ID" value="RUR71095.1"/>
    <property type="molecule type" value="Genomic_DNA"/>
</dbReference>
<keyword evidence="1" id="KW-0472">Membrane</keyword>
<evidence type="ECO:0000256" key="1">
    <source>
        <dbReference type="SAM" id="Phobius"/>
    </source>
</evidence>
<evidence type="ECO:0000313" key="2">
    <source>
        <dbReference type="EMBL" id="RUR71095.1"/>
    </source>
</evidence>
<reference evidence="2 3" key="1">
    <citation type="submission" date="2018-12" db="EMBL/GenBank/DDBJ databases">
        <title>The genome sequences of Variovorax guangxiensis DSM 27352.</title>
        <authorList>
            <person name="Gao J."/>
            <person name="Sun J."/>
        </authorList>
    </citation>
    <scope>NUCLEOTIDE SEQUENCE [LARGE SCALE GENOMIC DNA]</scope>
    <source>
        <strain evidence="2 3">DSM 27352</strain>
    </source>
</reference>
<comment type="caution">
    <text evidence="2">The sequence shown here is derived from an EMBL/GenBank/DDBJ whole genome shotgun (WGS) entry which is preliminary data.</text>
</comment>
<feature type="transmembrane region" description="Helical" evidence="1">
    <location>
        <begin position="20"/>
        <end position="40"/>
    </location>
</feature>
<sequence length="164" mass="18077">MTEYLKALPFPGWVPEMGFNILANVLSAIVIAIVVWFVLLNRRLQSIAGTYSASDITSSSNPVAWGSVTLRYELLPTGLFQPQFRCRLKATDGVVLEGCAVWTKDQYLVGHYQEVGHLARRRAGAFVMQLDGGGSTFMGKFAYIDPTTRDPAVGEAKWERDGST</sequence>